<evidence type="ECO:0000256" key="7">
    <source>
        <dbReference type="RuleBase" id="RU000411"/>
    </source>
</evidence>
<dbReference type="Gene3D" id="3.30.497.10">
    <property type="entry name" value="Antithrombin, subunit I, domain 2"/>
    <property type="match status" value="1"/>
</dbReference>
<dbReference type="InterPro" id="IPR042178">
    <property type="entry name" value="Serpin_sf_1"/>
</dbReference>
<evidence type="ECO:0000256" key="5">
    <source>
        <dbReference type="ARBA" id="ARBA00022900"/>
    </source>
</evidence>
<name>A0A0E9Y1B3_AMBAM</name>
<dbReference type="EMBL" id="GAYW01000293">
    <property type="protein sequence ID" value="JAI08685.1"/>
    <property type="molecule type" value="Transcribed_RNA"/>
</dbReference>
<dbReference type="AlphaFoldDB" id="A0A0E9Y1B3"/>
<dbReference type="InterPro" id="IPR042185">
    <property type="entry name" value="Serpin_sf_2"/>
</dbReference>
<evidence type="ECO:0000313" key="9">
    <source>
        <dbReference type="EMBL" id="JAI08685.1"/>
    </source>
</evidence>
<dbReference type="InterPro" id="IPR023796">
    <property type="entry name" value="Serpin_dom"/>
</dbReference>
<evidence type="ECO:0000256" key="2">
    <source>
        <dbReference type="ARBA" id="ARBA00009500"/>
    </source>
</evidence>
<sequence>MRAPGLGFYLLNASLELCIHLAYDNSRENIVYSPFSIGTTLSMVLAGARGNTALELSNLLHVDAGYMNTRYFSEAINNSLSSRDVICHTANRLYSDRTFPVRSEYARLLYDKYKARILSVDFQSNSEAVRHEANEWVSRKTQNKIRNLLGPDSVSSETLFILLSAIYFEASWQSSFSPEQTKTGTFYMDSYNIVYVDMMNQESDFMIGHSDELNCRALEMPYRGGEYSMVILLPDSVDGLSSLEERLTEYSLADAFNDGLNMRRVRLSLPKFKVEQKLTLKDTLRAIGVNDLFDDEKVDLSRMFENRGPAVTAVYHHALVEVNENGTKAAAATTALGSNSFYVPGEATSFIVDHPFMFFIKRNEYDLILFMGSVRRPV</sequence>
<evidence type="ECO:0000256" key="1">
    <source>
        <dbReference type="ARBA" id="ARBA00004613"/>
    </source>
</evidence>
<keyword evidence="3" id="KW-0964">Secreted</keyword>
<evidence type="ECO:0000259" key="8">
    <source>
        <dbReference type="SMART" id="SM00093"/>
    </source>
</evidence>
<evidence type="ECO:0000256" key="6">
    <source>
        <dbReference type="ARBA" id="ARBA00023180"/>
    </source>
</evidence>
<dbReference type="SUPFAM" id="SSF56574">
    <property type="entry name" value="Serpins"/>
    <property type="match status" value="1"/>
</dbReference>
<keyword evidence="6" id="KW-0325">Glycoprotein</keyword>
<protein>
    <submittedName>
        <fullName evidence="9">Serine protease inhibitor</fullName>
    </submittedName>
</protein>
<dbReference type="Gene3D" id="2.30.39.10">
    <property type="entry name" value="Alpha-1-antitrypsin, domain 1"/>
    <property type="match status" value="1"/>
</dbReference>
<reference evidence="9" key="2">
    <citation type="submission" date="2014-02" db="EMBL/GenBank/DDBJ databases">
        <title>Intra- and inter-species comparative analysis of male and female Amblyomma americanum serine protease inhibitors (serpins).</title>
        <authorList>
            <person name="Porter L."/>
            <person name="Kim T."/>
            <person name="Radulovic Z."/>
            <person name="Braz G."/>
            <person name="Vaz I.D.S.Jr."/>
            <person name="Mulenga A."/>
        </authorList>
    </citation>
    <scope>NUCLEOTIDE SEQUENCE</scope>
</reference>
<dbReference type="InterPro" id="IPR000215">
    <property type="entry name" value="Serpin_fam"/>
</dbReference>
<evidence type="ECO:0000256" key="3">
    <source>
        <dbReference type="ARBA" id="ARBA00022525"/>
    </source>
</evidence>
<dbReference type="PANTHER" id="PTHR11461">
    <property type="entry name" value="SERINE PROTEASE INHIBITOR, SERPIN"/>
    <property type="match status" value="1"/>
</dbReference>
<accession>A0A0E9Y1B3</accession>
<keyword evidence="4" id="KW-0646">Protease inhibitor</keyword>
<evidence type="ECO:0000256" key="4">
    <source>
        <dbReference type="ARBA" id="ARBA00022690"/>
    </source>
</evidence>
<dbReference type="CDD" id="cd00172">
    <property type="entry name" value="serpin"/>
    <property type="match status" value="1"/>
</dbReference>
<keyword evidence="5" id="KW-0722">Serine protease inhibitor</keyword>
<dbReference type="GO" id="GO:0005615">
    <property type="term" value="C:extracellular space"/>
    <property type="evidence" value="ECO:0007669"/>
    <property type="project" value="InterPro"/>
</dbReference>
<feature type="domain" description="Serpin" evidence="8">
    <location>
        <begin position="15"/>
        <end position="377"/>
    </location>
</feature>
<proteinExistence type="inferred from homology"/>
<dbReference type="SMART" id="SM00093">
    <property type="entry name" value="SERPIN"/>
    <property type="match status" value="1"/>
</dbReference>
<comment type="subcellular location">
    <subcellularLocation>
        <location evidence="1">Secreted</location>
    </subcellularLocation>
</comment>
<dbReference type="PROSITE" id="PS00284">
    <property type="entry name" value="SERPIN"/>
    <property type="match status" value="1"/>
</dbReference>
<reference evidence="9" key="1">
    <citation type="submission" date="2014-02" db="EMBL/GenBank/DDBJ databases">
        <title>Comparative bioinformatics, temporal and spatial expression analyses of Ixodes scapularis organic anion transporting polypeptides.</title>
        <authorList>
            <person name="Radulovic Z."/>
            <person name="Porter L."/>
            <person name="Kim T."/>
            <person name="Mulenga A."/>
        </authorList>
    </citation>
    <scope>NUCLEOTIDE SEQUENCE</scope>
</reference>
<organism evidence="9">
    <name type="scientific">Amblyomma americanum</name>
    <name type="common">Lone star tick</name>
    <dbReference type="NCBI Taxonomy" id="6943"/>
    <lineage>
        <taxon>Eukaryota</taxon>
        <taxon>Metazoa</taxon>
        <taxon>Ecdysozoa</taxon>
        <taxon>Arthropoda</taxon>
        <taxon>Chelicerata</taxon>
        <taxon>Arachnida</taxon>
        <taxon>Acari</taxon>
        <taxon>Parasitiformes</taxon>
        <taxon>Ixodida</taxon>
        <taxon>Ixodoidea</taxon>
        <taxon>Ixodidae</taxon>
        <taxon>Amblyomminae</taxon>
        <taxon>Amblyomma</taxon>
    </lineage>
</organism>
<dbReference type="GO" id="GO:0004867">
    <property type="term" value="F:serine-type endopeptidase inhibitor activity"/>
    <property type="evidence" value="ECO:0007669"/>
    <property type="project" value="UniProtKB-KW"/>
</dbReference>
<dbReference type="PANTHER" id="PTHR11461:SF211">
    <property type="entry name" value="GH10112P-RELATED"/>
    <property type="match status" value="1"/>
</dbReference>
<comment type="similarity">
    <text evidence="2 7">Belongs to the serpin family.</text>
</comment>
<dbReference type="InterPro" id="IPR023795">
    <property type="entry name" value="Serpin_CS"/>
</dbReference>
<dbReference type="Pfam" id="PF00079">
    <property type="entry name" value="Serpin"/>
    <property type="match status" value="1"/>
</dbReference>
<dbReference type="InterPro" id="IPR036186">
    <property type="entry name" value="Serpin_sf"/>
</dbReference>